<dbReference type="Proteomes" id="UP000594263">
    <property type="component" value="Unplaced"/>
</dbReference>
<proteinExistence type="predicted"/>
<name>A0A7N0R985_KALFE</name>
<dbReference type="EnsemblPlants" id="Kaladp0002s0039.1.v1.1">
    <property type="protein sequence ID" value="Kaladp0002s0039.1.v1.1"/>
    <property type="gene ID" value="Kaladp0002s0039.v1.1"/>
</dbReference>
<evidence type="ECO:0000313" key="4">
    <source>
        <dbReference type="Proteomes" id="UP000594263"/>
    </source>
</evidence>
<protein>
    <recommendedName>
        <fullName evidence="5">Transmembrane protein</fullName>
    </recommendedName>
</protein>
<reference evidence="3" key="1">
    <citation type="submission" date="2021-01" db="UniProtKB">
        <authorList>
            <consortium name="EnsemblPlants"/>
        </authorList>
    </citation>
    <scope>IDENTIFICATION</scope>
</reference>
<keyword evidence="2" id="KW-0812">Transmembrane</keyword>
<sequence>MQMCAQHRICCSSQIRFQNRRRKNQPQPDPIPSRAEMDGSRYSEKRVSPAQAVLLGALSPGVNAPTWAALQSALLMLAVCLAAMLGLAFSSSDSWMVLHVALLVSIAGGLFLLLSWFLAETGLVTVEHQMKEMGLDPANNEERTKKFY</sequence>
<keyword evidence="4" id="KW-1185">Reference proteome</keyword>
<organism evidence="3 4">
    <name type="scientific">Kalanchoe fedtschenkoi</name>
    <name type="common">Lavender scallops</name>
    <name type="synonym">South American air plant</name>
    <dbReference type="NCBI Taxonomy" id="63787"/>
    <lineage>
        <taxon>Eukaryota</taxon>
        <taxon>Viridiplantae</taxon>
        <taxon>Streptophyta</taxon>
        <taxon>Embryophyta</taxon>
        <taxon>Tracheophyta</taxon>
        <taxon>Spermatophyta</taxon>
        <taxon>Magnoliopsida</taxon>
        <taxon>eudicotyledons</taxon>
        <taxon>Gunneridae</taxon>
        <taxon>Pentapetalae</taxon>
        <taxon>Saxifragales</taxon>
        <taxon>Crassulaceae</taxon>
        <taxon>Kalanchoe</taxon>
    </lineage>
</organism>
<feature type="transmembrane region" description="Helical" evidence="2">
    <location>
        <begin position="96"/>
        <end position="119"/>
    </location>
</feature>
<evidence type="ECO:0000256" key="1">
    <source>
        <dbReference type="SAM" id="MobiDB-lite"/>
    </source>
</evidence>
<evidence type="ECO:0000313" key="3">
    <source>
        <dbReference type="EnsemblPlants" id="Kaladp0002s0039.1.v1.1"/>
    </source>
</evidence>
<evidence type="ECO:0000256" key="2">
    <source>
        <dbReference type="SAM" id="Phobius"/>
    </source>
</evidence>
<dbReference type="Gramene" id="Kaladp0002s0039.1.v1.1">
    <property type="protein sequence ID" value="Kaladp0002s0039.1.v1.1"/>
    <property type="gene ID" value="Kaladp0002s0039.v1.1"/>
</dbReference>
<feature type="transmembrane region" description="Helical" evidence="2">
    <location>
        <begin position="68"/>
        <end position="89"/>
    </location>
</feature>
<dbReference type="AlphaFoldDB" id="A0A7N0R985"/>
<keyword evidence="2" id="KW-0472">Membrane</keyword>
<feature type="region of interest" description="Disordered" evidence="1">
    <location>
        <begin position="19"/>
        <end position="42"/>
    </location>
</feature>
<keyword evidence="2" id="KW-1133">Transmembrane helix</keyword>
<evidence type="ECO:0008006" key="5">
    <source>
        <dbReference type="Google" id="ProtNLM"/>
    </source>
</evidence>
<accession>A0A7N0R985</accession>